<accession>A0A9P1IL25</accession>
<dbReference type="AlphaFoldDB" id="A0A9P1IL25"/>
<sequence>MKFAQLVMGPAGSGKSTYCSVMYNHCLNVGRQLRMVNLDPACEVFNYQAVVDVRDLVSVNDVQEDEELILGPNGALVFCMEYLVQNLDWLHDELDEGEDDYFVFDCPGQIELYSHLPVMRQIVDALRSWDFNVCSVFLIDTNFVLEAEKFISGALTALSAMVAIETPAINVLTKMDLLSERNKELVDQFLETDTRAIVDSDETVWNEKHRKLTKTIAQILEDYSIVKFVPLNCEDEESIEQLLLTIDTTIQYGEDLEVKDKYPDELDAEEAEYR</sequence>
<dbReference type="Pfam" id="PF03029">
    <property type="entry name" value="ATP_bind_1"/>
    <property type="match status" value="1"/>
</dbReference>
<comment type="function">
    <text evidence="1">Small GTPase required for proper localization of RNA polymerase II (RNAPII). May act at an RNAP assembly step prior to nuclear import.</text>
</comment>
<evidence type="ECO:0000256" key="3">
    <source>
        <dbReference type="ARBA" id="ARBA00014587"/>
    </source>
</evidence>
<dbReference type="GO" id="GO:0005525">
    <property type="term" value="F:GTP binding"/>
    <property type="evidence" value="ECO:0007669"/>
    <property type="project" value="UniProtKB-KW"/>
</dbReference>
<keyword evidence="4 7" id="KW-0547">Nucleotide-binding</keyword>
<gene>
    <name evidence="8" type="ORF">CAMP_LOCUS8683</name>
</gene>
<comment type="caution">
    <text evidence="8">The sequence shown here is derived from an EMBL/GenBank/DDBJ whole genome shotgun (WGS) entry which is preliminary data.</text>
</comment>
<dbReference type="Proteomes" id="UP001152747">
    <property type="component" value="Unassembled WGS sequence"/>
</dbReference>
<reference evidence="8" key="1">
    <citation type="submission" date="2022-11" db="EMBL/GenBank/DDBJ databases">
        <authorList>
            <person name="Kikuchi T."/>
        </authorList>
    </citation>
    <scope>NUCLEOTIDE SEQUENCE</scope>
    <source>
        <strain evidence="8">PS1010</strain>
    </source>
</reference>
<dbReference type="CDD" id="cd17872">
    <property type="entry name" value="GPN3"/>
    <property type="match status" value="1"/>
</dbReference>
<dbReference type="InterPro" id="IPR027417">
    <property type="entry name" value="P-loop_NTPase"/>
</dbReference>
<evidence type="ECO:0000256" key="7">
    <source>
        <dbReference type="RuleBase" id="RU365059"/>
    </source>
</evidence>
<dbReference type="GO" id="GO:0003924">
    <property type="term" value="F:GTPase activity"/>
    <property type="evidence" value="ECO:0007669"/>
    <property type="project" value="TreeGrafter"/>
</dbReference>
<dbReference type="EMBL" id="CANHGI010000003">
    <property type="protein sequence ID" value="CAI5446046.1"/>
    <property type="molecule type" value="Genomic_DNA"/>
</dbReference>
<comment type="function">
    <text evidence="7">Small GTPase required for proper nuclear import of RNA polymerase II and III (RNAPII and RNAPIII). May act at an RNAP assembly step prior to nuclear import.</text>
</comment>
<dbReference type="PANTHER" id="PTHR21231:SF7">
    <property type="entry name" value="GPN-LOOP GTPASE 3"/>
    <property type="match status" value="1"/>
</dbReference>
<evidence type="ECO:0000313" key="9">
    <source>
        <dbReference type="Proteomes" id="UP001152747"/>
    </source>
</evidence>
<evidence type="ECO:0000256" key="5">
    <source>
        <dbReference type="ARBA" id="ARBA00022801"/>
    </source>
</evidence>
<dbReference type="InterPro" id="IPR004130">
    <property type="entry name" value="Gpn"/>
</dbReference>
<dbReference type="FunFam" id="3.40.50.300:FF:000616">
    <property type="entry name" value="GPN-loop GTPase 3"/>
    <property type="match status" value="1"/>
</dbReference>
<keyword evidence="5 7" id="KW-0378">Hydrolase</keyword>
<proteinExistence type="inferred from homology"/>
<organism evidence="8 9">
    <name type="scientific">Caenorhabditis angaria</name>
    <dbReference type="NCBI Taxonomy" id="860376"/>
    <lineage>
        <taxon>Eukaryota</taxon>
        <taxon>Metazoa</taxon>
        <taxon>Ecdysozoa</taxon>
        <taxon>Nematoda</taxon>
        <taxon>Chromadorea</taxon>
        <taxon>Rhabditida</taxon>
        <taxon>Rhabditina</taxon>
        <taxon>Rhabditomorpha</taxon>
        <taxon>Rhabditoidea</taxon>
        <taxon>Rhabditidae</taxon>
        <taxon>Peloderinae</taxon>
        <taxon>Caenorhabditis</taxon>
    </lineage>
</organism>
<keyword evidence="6 7" id="KW-0342">GTP-binding</keyword>
<comment type="subunit">
    <text evidence="7">Binds to RNA polymerase II (RNAPII).</text>
</comment>
<keyword evidence="9" id="KW-1185">Reference proteome</keyword>
<evidence type="ECO:0000256" key="6">
    <source>
        <dbReference type="ARBA" id="ARBA00023134"/>
    </source>
</evidence>
<comment type="similarity">
    <text evidence="2 7">Belongs to the GPN-loop GTPase family.</text>
</comment>
<dbReference type="PANTHER" id="PTHR21231">
    <property type="entry name" value="XPA-BINDING PROTEIN 1-RELATED"/>
    <property type="match status" value="1"/>
</dbReference>
<name>A0A9P1IL25_9PELO</name>
<dbReference type="Gene3D" id="3.40.50.300">
    <property type="entry name" value="P-loop containing nucleotide triphosphate hydrolases"/>
    <property type="match status" value="1"/>
</dbReference>
<evidence type="ECO:0000256" key="1">
    <source>
        <dbReference type="ARBA" id="ARBA00002411"/>
    </source>
</evidence>
<dbReference type="OrthoDB" id="5839at2759"/>
<dbReference type="SUPFAM" id="SSF52540">
    <property type="entry name" value="P-loop containing nucleoside triphosphate hydrolases"/>
    <property type="match status" value="1"/>
</dbReference>
<protein>
    <recommendedName>
        <fullName evidence="3 7">GPN-loop GTPase 3</fullName>
    </recommendedName>
</protein>
<evidence type="ECO:0000256" key="2">
    <source>
        <dbReference type="ARBA" id="ARBA00005290"/>
    </source>
</evidence>
<evidence type="ECO:0000313" key="8">
    <source>
        <dbReference type="EMBL" id="CAI5446046.1"/>
    </source>
</evidence>
<evidence type="ECO:0000256" key="4">
    <source>
        <dbReference type="ARBA" id="ARBA00022741"/>
    </source>
</evidence>
<dbReference type="InterPro" id="IPR030228">
    <property type="entry name" value="Gpn3"/>
</dbReference>